<evidence type="ECO:0000313" key="9">
    <source>
        <dbReference type="EMBL" id="MBZ5708594.1"/>
    </source>
</evidence>
<gene>
    <name evidence="9" type="ORF">K7C98_04940</name>
</gene>
<dbReference type="InterPro" id="IPR001789">
    <property type="entry name" value="Sig_transdc_resp-reg_receiver"/>
</dbReference>
<dbReference type="CDD" id="cd00075">
    <property type="entry name" value="HATPase"/>
    <property type="match status" value="1"/>
</dbReference>
<dbReference type="InterPro" id="IPR003661">
    <property type="entry name" value="HisK_dim/P_dom"/>
</dbReference>
<dbReference type="EC" id="2.7.13.3" evidence="2"/>
<dbReference type="PRINTS" id="PR00344">
    <property type="entry name" value="BCTRLSENSOR"/>
</dbReference>
<dbReference type="Gene3D" id="3.30.450.20">
    <property type="entry name" value="PAS domain"/>
    <property type="match status" value="1"/>
</dbReference>
<dbReference type="InterPro" id="IPR011006">
    <property type="entry name" value="CheY-like_superfamily"/>
</dbReference>
<dbReference type="SMART" id="SM00388">
    <property type="entry name" value="HisKA"/>
    <property type="match status" value="1"/>
</dbReference>
<dbReference type="NCBIfam" id="TIGR00229">
    <property type="entry name" value="sensory_box"/>
    <property type="match status" value="1"/>
</dbReference>
<dbReference type="SMART" id="SM00091">
    <property type="entry name" value="PAS"/>
    <property type="match status" value="2"/>
</dbReference>
<dbReference type="Gene3D" id="3.30.565.10">
    <property type="entry name" value="Histidine kinase-like ATPase, C-terminal domain"/>
    <property type="match status" value="1"/>
</dbReference>
<evidence type="ECO:0000259" key="6">
    <source>
        <dbReference type="PROSITE" id="PS50110"/>
    </source>
</evidence>
<proteinExistence type="predicted"/>
<comment type="caution">
    <text evidence="9">The sequence shown here is derived from an EMBL/GenBank/DDBJ whole genome shotgun (WGS) entry which is preliminary data.</text>
</comment>
<evidence type="ECO:0000313" key="10">
    <source>
        <dbReference type="Proteomes" id="UP001139031"/>
    </source>
</evidence>
<dbReference type="InterPro" id="IPR036890">
    <property type="entry name" value="HATPase_C_sf"/>
</dbReference>
<dbReference type="InterPro" id="IPR035965">
    <property type="entry name" value="PAS-like_dom_sf"/>
</dbReference>
<dbReference type="InterPro" id="IPR003594">
    <property type="entry name" value="HATPase_dom"/>
</dbReference>
<dbReference type="Pfam" id="PF00072">
    <property type="entry name" value="Response_reg"/>
    <property type="match status" value="1"/>
</dbReference>
<dbReference type="InterPro" id="IPR013767">
    <property type="entry name" value="PAS_fold"/>
</dbReference>
<dbReference type="Proteomes" id="UP001139031">
    <property type="component" value="Unassembled WGS sequence"/>
</dbReference>
<feature type="domain" description="Response regulatory" evidence="6">
    <location>
        <begin position="389"/>
        <end position="506"/>
    </location>
</feature>
<dbReference type="InterPro" id="IPR000014">
    <property type="entry name" value="PAS"/>
</dbReference>
<dbReference type="InterPro" id="IPR000700">
    <property type="entry name" value="PAS-assoc_C"/>
</dbReference>
<dbReference type="InterPro" id="IPR005467">
    <property type="entry name" value="His_kinase_dom"/>
</dbReference>
<feature type="domain" description="Histidine kinase" evidence="5">
    <location>
        <begin position="154"/>
        <end position="369"/>
    </location>
</feature>
<dbReference type="Gene3D" id="1.10.287.130">
    <property type="match status" value="1"/>
</dbReference>
<dbReference type="SUPFAM" id="SSF55874">
    <property type="entry name" value="ATPase domain of HSP90 chaperone/DNA topoisomerase II/histidine kinase"/>
    <property type="match status" value="1"/>
</dbReference>
<dbReference type="PANTHER" id="PTHR43547:SF2">
    <property type="entry name" value="HYBRID SIGNAL TRANSDUCTION HISTIDINE KINASE C"/>
    <property type="match status" value="1"/>
</dbReference>
<dbReference type="Pfam" id="PF02518">
    <property type="entry name" value="HATPase_c"/>
    <property type="match status" value="1"/>
</dbReference>
<dbReference type="CDD" id="cd00130">
    <property type="entry name" value="PAS"/>
    <property type="match status" value="1"/>
</dbReference>
<dbReference type="SUPFAM" id="SSF47384">
    <property type="entry name" value="Homodimeric domain of signal transducing histidine kinase"/>
    <property type="match status" value="1"/>
</dbReference>
<dbReference type="PROSITE" id="PS50113">
    <property type="entry name" value="PAC"/>
    <property type="match status" value="1"/>
</dbReference>
<dbReference type="PROSITE" id="PS50110">
    <property type="entry name" value="RESPONSE_REGULATORY"/>
    <property type="match status" value="1"/>
</dbReference>
<protein>
    <recommendedName>
        <fullName evidence="2">histidine kinase</fullName>
        <ecNumber evidence="2">2.7.13.3</ecNumber>
    </recommendedName>
</protein>
<dbReference type="InterPro" id="IPR036097">
    <property type="entry name" value="HisK_dim/P_sf"/>
</dbReference>
<reference evidence="9" key="1">
    <citation type="submission" date="2021-08" db="EMBL/GenBank/DDBJ databases">
        <authorList>
            <person name="Stevens D.C."/>
        </authorList>
    </citation>
    <scope>NUCLEOTIDE SEQUENCE</scope>
    <source>
        <strain evidence="9">DSM 53165</strain>
    </source>
</reference>
<evidence type="ECO:0000256" key="4">
    <source>
        <dbReference type="PROSITE-ProRule" id="PRU00169"/>
    </source>
</evidence>
<dbReference type="InterPro" id="IPR004358">
    <property type="entry name" value="Sig_transdc_His_kin-like_C"/>
</dbReference>
<sequence length="513" mass="55617">MDSGRPDHEDSRARLAAIIDSSHDAIVSKSLDSTIMTWNAAAERIFGYTASEAIGRPMTLIIPEDRLAEETMVLTKIRAGEVVAHFETMRRRKDGQLIPISLTISPIKDLDGKIIGASKIARDITESMRAEQERARLLLDLQRANQAKDEFLAMLGHELRNPLGVLTTAVHVLELEQDPQEAARVRSIIAAQTEHLKHLVDDLLEVGRVVAGKIRLDLQTVDLGAIVCAQFDALRAAGKFADHHVSCDVASLLVRADPQRLQQILDNLLGNALKFTPPGGTIAVAVRKDGGDAVLEVADSGIGMSPELLRSVFDLFVQGQRLPDRAEGGLGLGLTLVRQLVELHRGSVEAFSPGLGQGSRLVVRMPLSTADIAVGSPRPTPAARLAPQRIVLVEDNTDGREMLRQLLEFVGHQVEEAADGPTGVEKILGWRPTVALVDIGLPGFDGYEVARRVRAAEHDGPRPLLIALTGYGLAGDRKAARAAGFDHHLTKPVSPKDLARVFHEHQQTRVDPG</sequence>
<dbReference type="PROSITE" id="PS50112">
    <property type="entry name" value="PAS"/>
    <property type="match status" value="1"/>
</dbReference>
<dbReference type="SUPFAM" id="SSF55785">
    <property type="entry name" value="PYP-like sensor domain (PAS domain)"/>
    <property type="match status" value="1"/>
</dbReference>
<feature type="domain" description="PAC" evidence="8">
    <location>
        <begin position="84"/>
        <end position="136"/>
    </location>
</feature>
<comment type="catalytic activity">
    <reaction evidence="1">
        <text>ATP + protein L-histidine = ADP + protein N-phospho-L-histidine.</text>
        <dbReference type="EC" id="2.7.13.3"/>
    </reaction>
</comment>
<dbReference type="Pfam" id="PF00989">
    <property type="entry name" value="PAS"/>
    <property type="match status" value="1"/>
</dbReference>
<evidence type="ECO:0000256" key="3">
    <source>
        <dbReference type="ARBA" id="ARBA00022553"/>
    </source>
</evidence>
<dbReference type="PANTHER" id="PTHR43547">
    <property type="entry name" value="TWO-COMPONENT HISTIDINE KINASE"/>
    <property type="match status" value="1"/>
</dbReference>
<keyword evidence="10" id="KW-1185">Reference proteome</keyword>
<evidence type="ECO:0000256" key="2">
    <source>
        <dbReference type="ARBA" id="ARBA00012438"/>
    </source>
</evidence>
<name>A0ABS7TK65_9BACT</name>
<dbReference type="CDD" id="cd00082">
    <property type="entry name" value="HisKA"/>
    <property type="match status" value="1"/>
</dbReference>
<evidence type="ECO:0000259" key="7">
    <source>
        <dbReference type="PROSITE" id="PS50112"/>
    </source>
</evidence>
<dbReference type="EMBL" id="JAIRAU010000001">
    <property type="protein sequence ID" value="MBZ5708594.1"/>
    <property type="molecule type" value="Genomic_DNA"/>
</dbReference>
<dbReference type="SUPFAM" id="SSF52172">
    <property type="entry name" value="CheY-like"/>
    <property type="match status" value="1"/>
</dbReference>
<evidence type="ECO:0000259" key="5">
    <source>
        <dbReference type="PROSITE" id="PS50109"/>
    </source>
</evidence>
<feature type="modified residue" description="4-aspartylphosphate" evidence="4">
    <location>
        <position position="438"/>
    </location>
</feature>
<dbReference type="Gene3D" id="3.40.50.2300">
    <property type="match status" value="1"/>
</dbReference>
<evidence type="ECO:0000259" key="8">
    <source>
        <dbReference type="PROSITE" id="PS50113"/>
    </source>
</evidence>
<keyword evidence="3 4" id="KW-0597">Phosphoprotein</keyword>
<dbReference type="RefSeq" id="WP_224190340.1">
    <property type="nucleotide sequence ID" value="NZ_JAIRAU010000001.1"/>
</dbReference>
<dbReference type="PROSITE" id="PS50109">
    <property type="entry name" value="HIS_KIN"/>
    <property type="match status" value="1"/>
</dbReference>
<dbReference type="InterPro" id="IPR001610">
    <property type="entry name" value="PAC"/>
</dbReference>
<accession>A0ABS7TK65</accession>
<dbReference type="SMART" id="SM00086">
    <property type="entry name" value="PAC"/>
    <property type="match status" value="1"/>
</dbReference>
<feature type="domain" description="PAS" evidence="7">
    <location>
        <begin position="11"/>
        <end position="80"/>
    </location>
</feature>
<organism evidence="9 10">
    <name type="scientific">Nannocystis pusilla</name>
    <dbReference type="NCBI Taxonomy" id="889268"/>
    <lineage>
        <taxon>Bacteria</taxon>
        <taxon>Pseudomonadati</taxon>
        <taxon>Myxococcota</taxon>
        <taxon>Polyangia</taxon>
        <taxon>Nannocystales</taxon>
        <taxon>Nannocystaceae</taxon>
        <taxon>Nannocystis</taxon>
    </lineage>
</organism>
<dbReference type="SMART" id="SM00448">
    <property type="entry name" value="REC"/>
    <property type="match status" value="1"/>
</dbReference>
<evidence type="ECO:0000256" key="1">
    <source>
        <dbReference type="ARBA" id="ARBA00000085"/>
    </source>
</evidence>
<dbReference type="Pfam" id="PF00512">
    <property type="entry name" value="HisKA"/>
    <property type="match status" value="1"/>
</dbReference>
<dbReference type="SMART" id="SM00387">
    <property type="entry name" value="HATPase_c"/>
    <property type="match status" value="1"/>
</dbReference>